<protein>
    <submittedName>
        <fullName evidence="2">Uncharacterized protein</fullName>
    </submittedName>
</protein>
<dbReference type="OrthoDB" id="4897271at2759"/>
<reference evidence="2 3" key="1">
    <citation type="submission" date="2020-07" db="EMBL/GenBank/DDBJ databases">
        <title>Trichoderma asperellum IC-1 whole genome shotgun sequence.</title>
        <authorList>
            <person name="Kanamasa S."/>
            <person name="Takahashi H."/>
        </authorList>
    </citation>
    <scope>NUCLEOTIDE SEQUENCE [LARGE SCALE GENOMIC DNA]</scope>
    <source>
        <strain evidence="2 3">IC-1</strain>
    </source>
</reference>
<proteinExistence type="predicted"/>
<evidence type="ECO:0000313" key="3">
    <source>
        <dbReference type="Proteomes" id="UP000517252"/>
    </source>
</evidence>
<dbReference type="Proteomes" id="UP000517252">
    <property type="component" value="Unassembled WGS sequence"/>
</dbReference>
<sequence length="98" mass="10576">MFIDDLLYIRAHLSGKNQPKIFSPSGSAASSAAPTPDNRSIASNEKKQKKRLSIFSSSSGSKPAVKAANCGAGMKLPSNITQTKDHSLHYQQIRPIIH</sequence>
<evidence type="ECO:0000256" key="1">
    <source>
        <dbReference type="SAM" id="MobiDB-lite"/>
    </source>
</evidence>
<comment type="caution">
    <text evidence="2">The sequence shown here is derived from an EMBL/GenBank/DDBJ whole genome shotgun (WGS) entry which is preliminary data.</text>
</comment>
<feature type="region of interest" description="Disordered" evidence="1">
    <location>
        <begin position="17"/>
        <end position="67"/>
    </location>
</feature>
<dbReference type="EMBL" id="BLZH01000011">
    <property type="protein sequence ID" value="GFP58771.1"/>
    <property type="molecule type" value="Genomic_DNA"/>
</dbReference>
<dbReference type="AlphaFoldDB" id="A0A6V8R142"/>
<gene>
    <name evidence="2" type="ORF">TASIC1_0011013800</name>
</gene>
<evidence type="ECO:0000313" key="2">
    <source>
        <dbReference type="EMBL" id="GFP58771.1"/>
    </source>
</evidence>
<accession>A0A6V8R142</accession>
<organism evidence="2 3">
    <name type="scientific">Trichoderma asperellum</name>
    <name type="common">Filamentous fungus</name>
    <dbReference type="NCBI Taxonomy" id="101201"/>
    <lineage>
        <taxon>Eukaryota</taxon>
        <taxon>Fungi</taxon>
        <taxon>Dikarya</taxon>
        <taxon>Ascomycota</taxon>
        <taxon>Pezizomycotina</taxon>
        <taxon>Sordariomycetes</taxon>
        <taxon>Hypocreomycetidae</taxon>
        <taxon>Hypocreales</taxon>
        <taxon>Hypocreaceae</taxon>
        <taxon>Trichoderma</taxon>
    </lineage>
</organism>
<name>A0A6V8R142_TRIAP</name>
<feature type="compositionally biased region" description="Low complexity" evidence="1">
    <location>
        <begin position="23"/>
        <end position="34"/>
    </location>
</feature>